<organism evidence="1 2">
    <name type="scientific">Rheinheimera phage vB_RspM_Barba19A</name>
    <dbReference type="NCBI Taxonomy" id="2565658"/>
    <lineage>
        <taxon>Viruses</taxon>
        <taxon>Duplodnaviria</taxon>
        <taxon>Heunggongvirae</taxon>
        <taxon>Uroviricota</taxon>
        <taxon>Caudoviricetes</taxon>
        <taxon>Barbavirus</taxon>
        <taxon>Barbavirus barba19A</taxon>
    </lineage>
</organism>
<keyword evidence="2" id="KW-1185">Reference proteome</keyword>
<name>A0A4P8N515_9CAUD</name>
<proteinExistence type="predicted"/>
<protein>
    <submittedName>
        <fullName evidence="1">Metallo-dependent phosphatase</fullName>
    </submittedName>
</protein>
<dbReference type="InterPro" id="IPR029052">
    <property type="entry name" value="Metallo-depent_PP-like"/>
</dbReference>
<dbReference type="EMBL" id="MK719730">
    <property type="protein sequence ID" value="QCQ61850.1"/>
    <property type="molecule type" value="Genomic_DNA"/>
</dbReference>
<dbReference type="Proteomes" id="UP000304203">
    <property type="component" value="Segment"/>
</dbReference>
<gene>
    <name evidence="1" type="ORF">Barba19A_gp010</name>
</gene>
<reference evidence="1 2" key="1">
    <citation type="submission" date="2019-03" db="EMBL/GenBank/DDBJ databases">
        <title>Genomic and seasonal variations among aquatic phages infecting the Baltic Sea Gammaproteobacteria Rheinheimera sp. bal341.</title>
        <authorList>
            <person name="Nilsson E."/>
            <person name="Li K."/>
            <person name="Fridlund J."/>
            <person name="Sulcius S."/>
            <person name="Bunse C."/>
            <person name="Karlsson C.M.G."/>
            <person name="Lindh M."/>
            <person name="Lundin D."/>
            <person name="Pinhassi J."/>
            <person name="Holmfeldt K."/>
        </authorList>
    </citation>
    <scope>NUCLEOTIDE SEQUENCE [LARGE SCALE GENOMIC DNA]</scope>
</reference>
<evidence type="ECO:0000313" key="2">
    <source>
        <dbReference type="Proteomes" id="UP000304203"/>
    </source>
</evidence>
<accession>A0A4P8N515</accession>
<dbReference type="SUPFAM" id="SSF56300">
    <property type="entry name" value="Metallo-dependent phosphatases"/>
    <property type="match status" value="1"/>
</dbReference>
<sequence length="338" mass="38332">MSDFTETQLEMIRLKQEGFSSRHIAKVLSVGKSTVNDTYNRYLNAAEAPVSDLDKVLGAKVLPTDGVSYYTIQTAKSVGENVTHLMIPDTQCKPDIDLGYMDWLGQYIVDKQPEVIVHIGDHADMESLSSYDKGQRSAEGKRVHKDIESAIEGMNRLLKPLHDLQRKQMVEHGKVLYKPKMVITLGNHEQRIERHVNANPELYGFLSYDSLKYKEMGWEVYDYLQPVVINGVAYVHFMANPMTGKPYGGTALNILKNVGESFCMGHKQCLDTATRFLPSSGKQQWAIIAGAYYEHDEGYKGYQGNHHWRGIVVQHNVKDGSFNPMFVSLEYLKERYGT</sequence>
<evidence type="ECO:0000313" key="1">
    <source>
        <dbReference type="EMBL" id="QCQ61850.1"/>
    </source>
</evidence>